<gene>
    <name evidence="8 9" type="primary">rpsT</name>
    <name evidence="9" type="ordered locus">STHERM_c18580</name>
</gene>
<protein>
    <recommendedName>
        <fullName evidence="7 8">Small ribosomal subunit protein bS20</fullName>
    </recommendedName>
</protein>
<dbReference type="Pfam" id="PF01649">
    <property type="entry name" value="Ribosomal_S20p"/>
    <property type="match status" value="1"/>
</dbReference>
<dbReference type="InterPro" id="IPR036510">
    <property type="entry name" value="Ribosomal_bS20_sf"/>
</dbReference>
<dbReference type="PANTHER" id="PTHR33398:SF1">
    <property type="entry name" value="SMALL RIBOSOMAL SUBUNIT PROTEIN BS20C"/>
    <property type="match status" value="1"/>
</dbReference>
<dbReference type="HOGENOM" id="CLU_160655_1_0_12"/>
<evidence type="ECO:0000256" key="4">
    <source>
        <dbReference type="ARBA" id="ARBA00022884"/>
    </source>
</evidence>
<dbReference type="GO" id="GO:0005829">
    <property type="term" value="C:cytosol"/>
    <property type="evidence" value="ECO:0007669"/>
    <property type="project" value="TreeGrafter"/>
</dbReference>
<dbReference type="GO" id="GO:0070181">
    <property type="term" value="F:small ribosomal subunit rRNA binding"/>
    <property type="evidence" value="ECO:0007669"/>
    <property type="project" value="TreeGrafter"/>
</dbReference>
<dbReference type="PANTHER" id="PTHR33398">
    <property type="entry name" value="30S RIBOSOMAL PROTEIN S20"/>
    <property type="match status" value="1"/>
</dbReference>
<reference evidence="9 10" key="2">
    <citation type="journal article" date="2010" name="J. Bacteriol.">
        <title>Genome sequence of the polysaccharide-degrading, thermophilic anaerobe Spirochaeta thermophila DSM 6192.</title>
        <authorList>
            <person name="Angelov A."/>
            <person name="Liebl S."/>
            <person name="Ballschmiter M."/>
            <person name="Bomeke M."/>
            <person name="Lehmann R."/>
            <person name="Liesegang H."/>
            <person name="Daniel R."/>
            <person name="Liebl W."/>
        </authorList>
    </citation>
    <scope>NUCLEOTIDE SEQUENCE [LARGE SCALE GENOMIC DNA]</scope>
    <source>
        <strain evidence="10">ATCC 49972 / DSM 6192 / RI 19.B1</strain>
    </source>
</reference>
<dbReference type="GO" id="GO:0006412">
    <property type="term" value="P:translation"/>
    <property type="evidence" value="ECO:0007669"/>
    <property type="project" value="UniProtKB-UniRule"/>
</dbReference>
<dbReference type="Gene3D" id="1.20.58.110">
    <property type="entry name" value="Ribosomal protein S20"/>
    <property type="match status" value="1"/>
</dbReference>
<evidence type="ECO:0000313" key="10">
    <source>
        <dbReference type="Proteomes" id="UP000001296"/>
    </source>
</evidence>
<keyword evidence="4 8" id="KW-0694">RNA-binding</keyword>
<dbReference type="eggNOG" id="COG0268">
    <property type="taxonomic scope" value="Bacteria"/>
</dbReference>
<evidence type="ECO:0000256" key="5">
    <source>
        <dbReference type="ARBA" id="ARBA00022980"/>
    </source>
</evidence>
<evidence type="ECO:0000256" key="7">
    <source>
        <dbReference type="ARBA" id="ARBA00035136"/>
    </source>
</evidence>
<dbReference type="InterPro" id="IPR002583">
    <property type="entry name" value="Ribosomal_bS20"/>
</dbReference>
<dbReference type="HAMAP" id="MF_00500">
    <property type="entry name" value="Ribosomal_bS20"/>
    <property type="match status" value="1"/>
</dbReference>
<name>E0RPL1_WINT6</name>
<proteinExistence type="inferred from homology"/>
<dbReference type="EMBL" id="CP001698">
    <property type="protein sequence ID" value="ADN02793.1"/>
    <property type="molecule type" value="Genomic_DNA"/>
</dbReference>
<dbReference type="RefSeq" id="WP_013314632.1">
    <property type="nucleotide sequence ID" value="NC_014484.1"/>
</dbReference>
<reference key="1">
    <citation type="submission" date="2009-08" db="EMBL/GenBank/DDBJ databases">
        <title>The genome sequence of Spirochaeta thermophila DSM6192.</title>
        <authorList>
            <person name="Angelov A."/>
            <person name="Mientus M."/>
            <person name="Wittenberg S."/>
            <person name="Lehmann R."/>
            <person name="Liesegang H."/>
            <person name="Daniel R."/>
            <person name="Liebl W."/>
        </authorList>
    </citation>
    <scope>NUCLEOTIDE SEQUENCE</scope>
    <source>
        <strain>DSM 6192</strain>
    </source>
</reference>
<keyword evidence="5 8" id="KW-0689">Ribosomal protein</keyword>
<evidence type="ECO:0000256" key="6">
    <source>
        <dbReference type="ARBA" id="ARBA00023274"/>
    </source>
</evidence>
<keyword evidence="6 8" id="KW-0687">Ribonucleoprotein</keyword>
<dbReference type="AlphaFoldDB" id="E0RPL1"/>
<evidence type="ECO:0000256" key="2">
    <source>
        <dbReference type="ARBA" id="ARBA00007634"/>
    </source>
</evidence>
<dbReference type="PaxDb" id="665571-STHERM_c18580"/>
<dbReference type="KEGG" id="sta:STHERM_c18580"/>
<dbReference type="GO" id="GO:0015935">
    <property type="term" value="C:small ribosomal subunit"/>
    <property type="evidence" value="ECO:0007669"/>
    <property type="project" value="TreeGrafter"/>
</dbReference>
<comment type="function">
    <text evidence="1 8">Binds directly to 16S ribosomal RNA.</text>
</comment>
<sequence>MATKSALKRHRQSVKRYLRNKAAKSRIRTEVKKFLAAVSEGDKEKAEAQLRVAVKYLDTYARKGIIHPNTAARKKSRLYKKLNAMSAG</sequence>
<evidence type="ECO:0000256" key="1">
    <source>
        <dbReference type="ARBA" id="ARBA00003134"/>
    </source>
</evidence>
<evidence type="ECO:0000256" key="3">
    <source>
        <dbReference type="ARBA" id="ARBA00022730"/>
    </source>
</evidence>
<dbReference type="GO" id="GO:0003735">
    <property type="term" value="F:structural constituent of ribosome"/>
    <property type="evidence" value="ECO:0007669"/>
    <property type="project" value="InterPro"/>
</dbReference>
<evidence type="ECO:0000256" key="8">
    <source>
        <dbReference type="HAMAP-Rule" id="MF_00500"/>
    </source>
</evidence>
<comment type="similarity">
    <text evidence="2 8">Belongs to the bacterial ribosomal protein bS20 family.</text>
</comment>
<organism evidence="9 10">
    <name type="scientific">Winmispira thermophila (strain ATCC 49972 / DSM 6192 / RI 19.B1)</name>
    <name type="common">Spirochaeta thermophila</name>
    <dbReference type="NCBI Taxonomy" id="665571"/>
    <lineage>
        <taxon>Bacteria</taxon>
        <taxon>Pseudomonadati</taxon>
        <taxon>Spirochaetota</taxon>
        <taxon>Spirochaetia</taxon>
        <taxon>Winmispirales</taxon>
        <taxon>Winmispiraceae</taxon>
        <taxon>Winmispira</taxon>
    </lineage>
</organism>
<keyword evidence="3 8" id="KW-0699">rRNA-binding</keyword>
<evidence type="ECO:0000313" key="9">
    <source>
        <dbReference type="EMBL" id="ADN02793.1"/>
    </source>
</evidence>
<dbReference type="FunFam" id="1.20.58.110:FF:000001">
    <property type="entry name" value="30S ribosomal protein S20"/>
    <property type="match status" value="1"/>
</dbReference>
<accession>E0RPL1</accession>
<dbReference type="SUPFAM" id="SSF46992">
    <property type="entry name" value="Ribosomal protein S20"/>
    <property type="match status" value="1"/>
</dbReference>
<dbReference type="Proteomes" id="UP000001296">
    <property type="component" value="Chromosome"/>
</dbReference>
<dbReference type="NCBIfam" id="TIGR00029">
    <property type="entry name" value="S20"/>
    <property type="match status" value="1"/>
</dbReference>